<gene>
    <name evidence="1" type="ORF">PPACK8108_LOCUS11848</name>
</gene>
<accession>A0AAV0B416</accession>
<keyword evidence="2" id="KW-1185">Reference proteome</keyword>
<dbReference type="Proteomes" id="UP001153365">
    <property type="component" value="Unassembled WGS sequence"/>
</dbReference>
<organism evidence="1 2">
    <name type="scientific">Phakopsora pachyrhizi</name>
    <name type="common">Asian soybean rust disease fungus</name>
    <dbReference type="NCBI Taxonomy" id="170000"/>
    <lineage>
        <taxon>Eukaryota</taxon>
        <taxon>Fungi</taxon>
        <taxon>Dikarya</taxon>
        <taxon>Basidiomycota</taxon>
        <taxon>Pucciniomycotina</taxon>
        <taxon>Pucciniomycetes</taxon>
        <taxon>Pucciniales</taxon>
        <taxon>Phakopsoraceae</taxon>
        <taxon>Phakopsora</taxon>
    </lineage>
</organism>
<evidence type="ECO:0000313" key="2">
    <source>
        <dbReference type="Proteomes" id="UP001153365"/>
    </source>
</evidence>
<reference evidence="1" key="1">
    <citation type="submission" date="2022-06" db="EMBL/GenBank/DDBJ databases">
        <authorList>
            <consortium name="SYNGENTA / RWTH Aachen University"/>
        </authorList>
    </citation>
    <scope>NUCLEOTIDE SEQUENCE</scope>
</reference>
<proteinExistence type="predicted"/>
<dbReference type="EMBL" id="CALTRL010002783">
    <property type="protein sequence ID" value="CAH7676754.1"/>
    <property type="molecule type" value="Genomic_DNA"/>
</dbReference>
<name>A0AAV0B416_PHAPC</name>
<protein>
    <submittedName>
        <fullName evidence="1">Uncharacterized protein</fullName>
    </submittedName>
</protein>
<comment type="caution">
    <text evidence="1">The sequence shown here is derived from an EMBL/GenBank/DDBJ whole genome shotgun (WGS) entry which is preliminary data.</text>
</comment>
<evidence type="ECO:0000313" key="1">
    <source>
        <dbReference type="EMBL" id="CAH7676754.1"/>
    </source>
</evidence>
<dbReference type="AlphaFoldDB" id="A0AAV0B416"/>
<sequence>MEFYTGIGHPILDSSRGSTDAGDKTRIWHDNSLENLRLTSDISGYRQLEEILF</sequence>